<dbReference type="PRINTS" id="PR00080">
    <property type="entry name" value="SDRFAMILY"/>
</dbReference>
<dbReference type="EMBL" id="DS022308">
    <property type="protein sequence ID" value="OAJ42718.1"/>
    <property type="molecule type" value="Genomic_DNA"/>
</dbReference>
<comment type="similarity">
    <text evidence="2">Belongs to the short-chain dehydrogenases/reductases (SDR) family.</text>
</comment>
<proteinExistence type="inferred from homology"/>
<dbReference type="Pfam" id="PF00106">
    <property type="entry name" value="adh_short"/>
    <property type="match status" value="2"/>
</dbReference>
<organism evidence="3 4">
    <name type="scientific">Batrachochytrium dendrobatidis (strain JEL423)</name>
    <dbReference type="NCBI Taxonomy" id="403673"/>
    <lineage>
        <taxon>Eukaryota</taxon>
        <taxon>Fungi</taxon>
        <taxon>Fungi incertae sedis</taxon>
        <taxon>Chytridiomycota</taxon>
        <taxon>Chytridiomycota incertae sedis</taxon>
        <taxon>Chytridiomycetes</taxon>
        <taxon>Rhizophydiales</taxon>
        <taxon>Rhizophydiales incertae sedis</taxon>
        <taxon>Batrachochytrium</taxon>
    </lineage>
</organism>
<dbReference type="InterPro" id="IPR036291">
    <property type="entry name" value="NAD(P)-bd_dom_sf"/>
</dbReference>
<dbReference type="PANTHER" id="PTHR43157:SF31">
    <property type="entry name" value="PHOSPHATIDYLINOSITOL-GLYCAN BIOSYNTHESIS CLASS F PROTEIN"/>
    <property type="match status" value="1"/>
</dbReference>
<dbReference type="CDD" id="cd05327">
    <property type="entry name" value="retinol-DH_like_SDR_c_like"/>
    <property type="match status" value="1"/>
</dbReference>
<dbReference type="STRING" id="403673.A0A177WRH2"/>
<keyword evidence="1" id="KW-0560">Oxidoreductase</keyword>
<dbReference type="Gene3D" id="3.40.50.720">
    <property type="entry name" value="NAD(P)-binding Rossmann-like Domain"/>
    <property type="match status" value="1"/>
</dbReference>
<dbReference type="eggNOG" id="KOG1208">
    <property type="taxonomic scope" value="Eukaryota"/>
</dbReference>
<dbReference type="SUPFAM" id="SSF51735">
    <property type="entry name" value="NAD(P)-binding Rossmann-fold domains"/>
    <property type="match status" value="1"/>
</dbReference>
<dbReference type="PANTHER" id="PTHR43157">
    <property type="entry name" value="PHOSPHATIDYLINOSITOL-GLYCAN BIOSYNTHESIS CLASS F PROTEIN-RELATED"/>
    <property type="match status" value="1"/>
</dbReference>
<dbReference type="AlphaFoldDB" id="A0A177WRH2"/>
<dbReference type="OrthoDB" id="191139at2759"/>
<accession>A0A177WRH2</accession>
<evidence type="ECO:0000313" key="3">
    <source>
        <dbReference type="EMBL" id="OAJ42718.1"/>
    </source>
</evidence>
<dbReference type="PRINTS" id="PR00081">
    <property type="entry name" value="GDHRDH"/>
</dbReference>
<evidence type="ECO:0000256" key="2">
    <source>
        <dbReference type="RuleBase" id="RU000363"/>
    </source>
</evidence>
<gene>
    <name evidence="3" type="ORF">BDEG_26137</name>
</gene>
<name>A0A177WRH2_BATDL</name>
<reference evidence="3 4" key="1">
    <citation type="submission" date="2006-10" db="EMBL/GenBank/DDBJ databases">
        <title>The Genome Sequence of Batrachochytrium dendrobatidis JEL423.</title>
        <authorList>
            <consortium name="The Broad Institute Genome Sequencing Platform"/>
            <person name="Birren B."/>
            <person name="Lander E."/>
            <person name="Galagan J."/>
            <person name="Cuomo C."/>
            <person name="Devon K."/>
            <person name="Jaffe D."/>
            <person name="Butler J."/>
            <person name="Alvarez P."/>
            <person name="Gnerre S."/>
            <person name="Grabherr M."/>
            <person name="Kleber M."/>
            <person name="Mauceli E."/>
            <person name="Brockman W."/>
            <person name="Young S."/>
            <person name="LaButti K."/>
            <person name="Sykes S."/>
            <person name="DeCaprio D."/>
            <person name="Crawford M."/>
            <person name="Koehrsen M."/>
            <person name="Engels R."/>
            <person name="Montgomery P."/>
            <person name="Pearson M."/>
            <person name="Howarth C."/>
            <person name="Larson L."/>
            <person name="White J."/>
            <person name="O'Leary S."/>
            <person name="Kodira C."/>
            <person name="Zeng Q."/>
            <person name="Yandava C."/>
            <person name="Alvarado L."/>
            <person name="Longcore J."/>
            <person name="James T."/>
        </authorList>
    </citation>
    <scope>NUCLEOTIDE SEQUENCE [LARGE SCALE GENOMIC DNA]</scope>
    <source>
        <strain evidence="3 4">JEL423</strain>
    </source>
</reference>
<dbReference type="VEuPathDB" id="FungiDB:BDEG_26137"/>
<sequence>MPSPFTYVKTGYSVDMIPDLTGKVAIVTGGNTGIGYETVHALAKAGAKVFMASRSEERAVEAIAKIHKDLGKSDMVEFLRLDLQDLKQTKTAALNFLAMSLPLDILVNNAGIMACPFALTKDGIESQMGTNHLGHFLFTTTLIPALEKAAPSRVVCVSSFGHSITTEVGINFERINDESLCSSWQRYGQSKLANILFARSLAKRLASSKVYVNSLHPGVVHTEIMRGPANLYGLTGIFSGLSWLATGLTGMIALTPKQGALTQLYLATSPDISDQGISGKYFIPFGKESDDCTPFAKDDDLAEKLWEWSQNIVDKIH</sequence>
<evidence type="ECO:0000256" key="1">
    <source>
        <dbReference type="ARBA" id="ARBA00023002"/>
    </source>
</evidence>
<protein>
    <submittedName>
        <fullName evidence="3">Uncharacterized protein</fullName>
    </submittedName>
</protein>
<evidence type="ECO:0000313" key="4">
    <source>
        <dbReference type="Proteomes" id="UP000077115"/>
    </source>
</evidence>
<dbReference type="GO" id="GO:0016491">
    <property type="term" value="F:oxidoreductase activity"/>
    <property type="evidence" value="ECO:0007669"/>
    <property type="project" value="UniProtKB-KW"/>
</dbReference>
<dbReference type="Proteomes" id="UP000077115">
    <property type="component" value="Unassembled WGS sequence"/>
</dbReference>
<reference evidence="3 4" key="2">
    <citation type="submission" date="2016-05" db="EMBL/GenBank/DDBJ databases">
        <title>Lineage-specific infection strategies underlie the spectrum of fungal disease in amphibians.</title>
        <authorList>
            <person name="Cuomo C.A."/>
            <person name="Farrer R.A."/>
            <person name="James T."/>
            <person name="Longcore J."/>
            <person name="Birren B."/>
        </authorList>
    </citation>
    <scope>NUCLEOTIDE SEQUENCE [LARGE SCALE GENOMIC DNA]</scope>
    <source>
        <strain evidence="3 4">JEL423</strain>
    </source>
</reference>
<dbReference type="InterPro" id="IPR002347">
    <property type="entry name" value="SDR_fam"/>
</dbReference>